<dbReference type="FunFam" id="3.40.50.300:FF:002771">
    <property type="entry name" value="p-loop containing nucleoside triphosphate hydrolase superfamily protein"/>
    <property type="match status" value="1"/>
</dbReference>
<sequence>MSDYFDSDYDDVVLVRPESPDGHVFRTKSVTVRGRASSSSRYGARQQSELERHMFSWTLQDVLNKNLLKKKVKKIPRTFISLENYMQSFTAPLIEETRADLCSALEGIKHAPATDVVRMEQLDTDQAIFGIAVRKAKVDSESTQSQRERDVYAPRDADVLLLTDRKPRHMSDLGRTRKSYVLGSVLRANSGNGTVVRLSRAPEEGLPLVAVFLINMTTYNRILNALDVHAAACRNTSIIQKVLNPKEYNSSTSGPPLHLLDEALSGLENFELNASQLMAVHDCVSAVQQPTCSVRLIWGPPGTGKTKTISTLLWSMLVKNHRTVTCAPTNTAVVEVASRVLDLVDESSSGGGRHGRKCFLSDVVLFGNEGRMGVEEGNLQKIFMESRVRRLRQCLMPGTGWAQSLSSMLRLLQHPSVEYHRYVQGLESEIRELVSDENDLRDELGRYLKNREELTNRTKVEKVQEIQKKLEKIQKEIRELKEEMPFKVYFQSNYTMLVNHLHTCVKTFGDDLPRSVTSEENFRCMAELPALLTAFGELVQSEPEQQLQALFRNAEDDGGIRSLFRSLVSQVQTDVSFELKEARSSCVQKLQHLSDHFELPDMFESRTIEDFLLQRAKSVLCTASSSYRLHCLQNAQLFEVLVVDEAAQLKECESLIPMQLPGVRHAVLIGDEYQLPALVKSKVCEDAEFGRSLFVRLTSLGQPKHLLDVQYRMHPWISKFPVESFYDGRITDGPNVLKRNYERRHLSGPMYGSYSFINIDSGNESTGKHDRSLINSIEAAAVVRILQRLFKESVDTKRGVRVGVVSPYKGQVRAIQEKITGAALAAHEGGLFSVKVRSVDGFQGAEEDVIIFSTVRSNKAGKIGFLADINRTNVALTRAKHCLWILGNAKTLASAKTIWRGIVADAKDRGCYFDATDDKDLNNVIIKAAIELDQVDSLLKLDGLRISGGSRSGFRP</sequence>
<dbReference type="GO" id="GO:0005694">
    <property type="term" value="C:chromosome"/>
    <property type="evidence" value="ECO:0007669"/>
    <property type="project" value="UniProtKB-ARBA"/>
</dbReference>
<keyword evidence="5" id="KW-0175">Coiled coil</keyword>
<feature type="coiled-coil region" evidence="5">
    <location>
        <begin position="423"/>
        <end position="483"/>
    </location>
</feature>
<dbReference type="PANTHER" id="PTHR10887">
    <property type="entry name" value="DNA2/NAM7 HELICASE FAMILY"/>
    <property type="match status" value="1"/>
</dbReference>
<comment type="caution">
    <text evidence="8">The sequence shown here is derived from an EMBL/GenBank/DDBJ whole genome shotgun (WGS) entry which is preliminary data.</text>
</comment>
<dbReference type="Pfam" id="PF13086">
    <property type="entry name" value="AAA_11"/>
    <property type="match status" value="1"/>
</dbReference>
<dbReference type="InterPro" id="IPR041677">
    <property type="entry name" value="DNA2/NAM7_AAA_11"/>
</dbReference>
<evidence type="ECO:0000256" key="5">
    <source>
        <dbReference type="SAM" id="Coils"/>
    </source>
</evidence>
<evidence type="ECO:0000259" key="6">
    <source>
        <dbReference type="Pfam" id="PF13086"/>
    </source>
</evidence>
<dbReference type="Proteomes" id="UP000807115">
    <property type="component" value="Chromosome 4"/>
</dbReference>
<dbReference type="Pfam" id="PF13087">
    <property type="entry name" value="AAA_12"/>
    <property type="match status" value="1"/>
</dbReference>
<dbReference type="Gene3D" id="3.40.50.300">
    <property type="entry name" value="P-loop containing nucleotide triphosphate hydrolases"/>
    <property type="match status" value="3"/>
</dbReference>
<dbReference type="GO" id="GO:0004386">
    <property type="term" value="F:helicase activity"/>
    <property type="evidence" value="ECO:0007669"/>
    <property type="project" value="UniProtKB-KW"/>
</dbReference>
<evidence type="ECO:0000256" key="4">
    <source>
        <dbReference type="ARBA" id="ARBA00022840"/>
    </source>
</evidence>
<reference evidence="8" key="1">
    <citation type="journal article" date="2019" name="BMC Genomics">
        <title>A new reference genome for Sorghum bicolor reveals high levels of sequence similarity between sweet and grain genotypes: implications for the genetics of sugar metabolism.</title>
        <authorList>
            <person name="Cooper E.A."/>
            <person name="Brenton Z.W."/>
            <person name="Flinn B.S."/>
            <person name="Jenkins J."/>
            <person name="Shu S."/>
            <person name="Flowers D."/>
            <person name="Luo F."/>
            <person name="Wang Y."/>
            <person name="Xia P."/>
            <person name="Barry K."/>
            <person name="Daum C."/>
            <person name="Lipzen A."/>
            <person name="Yoshinaga Y."/>
            <person name="Schmutz J."/>
            <person name="Saski C."/>
            <person name="Vermerris W."/>
            <person name="Kresovich S."/>
        </authorList>
    </citation>
    <scope>NUCLEOTIDE SEQUENCE</scope>
</reference>
<accession>A0A921UJR5</accession>
<keyword evidence="4" id="KW-0067">ATP-binding</keyword>
<evidence type="ECO:0000259" key="7">
    <source>
        <dbReference type="Pfam" id="PF13087"/>
    </source>
</evidence>
<reference evidence="8" key="2">
    <citation type="submission" date="2020-10" db="EMBL/GenBank/DDBJ databases">
        <authorList>
            <person name="Cooper E.A."/>
            <person name="Brenton Z.W."/>
            <person name="Flinn B.S."/>
            <person name="Jenkins J."/>
            <person name="Shu S."/>
            <person name="Flowers D."/>
            <person name="Luo F."/>
            <person name="Wang Y."/>
            <person name="Xia P."/>
            <person name="Barry K."/>
            <person name="Daum C."/>
            <person name="Lipzen A."/>
            <person name="Yoshinaga Y."/>
            <person name="Schmutz J."/>
            <person name="Saski C."/>
            <person name="Vermerris W."/>
            <person name="Kresovich S."/>
        </authorList>
    </citation>
    <scope>NUCLEOTIDE SEQUENCE</scope>
</reference>
<dbReference type="InterPro" id="IPR045055">
    <property type="entry name" value="DNA2/NAM7-like"/>
</dbReference>
<keyword evidence="1" id="KW-0547">Nucleotide-binding</keyword>
<name>A0A921UJR5_SORBI</name>
<dbReference type="InterPro" id="IPR047187">
    <property type="entry name" value="SF1_C_Upf1"/>
</dbReference>
<keyword evidence="2" id="KW-0378">Hydrolase</keyword>
<evidence type="ECO:0000256" key="1">
    <source>
        <dbReference type="ARBA" id="ARBA00022741"/>
    </source>
</evidence>
<evidence type="ECO:0000256" key="2">
    <source>
        <dbReference type="ARBA" id="ARBA00022801"/>
    </source>
</evidence>
<proteinExistence type="predicted"/>
<evidence type="ECO:0000313" key="8">
    <source>
        <dbReference type="EMBL" id="KAG0534658.1"/>
    </source>
</evidence>
<protein>
    <recommendedName>
        <fullName evidence="10">UvrD-like helicase ATP-binding domain-containing protein</fullName>
    </recommendedName>
</protein>
<dbReference type="GO" id="GO:0016787">
    <property type="term" value="F:hydrolase activity"/>
    <property type="evidence" value="ECO:0007669"/>
    <property type="project" value="UniProtKB-KW"/>
</dbReference>
<dbReference type="CDD" id="cd18808">
    <property type="entry name" value="SF1_C_Upf1"/>
    <property type="match status" value="1"/>
</dbReference>
<feature type="domain" description="DNA2/NAM7 helicase-like C-terminal" evidence="7">
    <location>
        <begin position="690"/>
        <end position="890"/>
    </location>
</feature>
<dbReference type="FunFam" id="3.40.50.300:FF:000326">
    <property type="entry name" value="P-loop containing nucleoside triphosphate hydrolase"/>
    <property type="match status" value="1"/>
</dbReference>
<dbReference type="SUPFAM" id="SSF52540">
    <property type="entry name" value="P-loop containing nucleoside triphosphate hydrolases"/>
    <property type="match status" value="1"/>
</dbReference>
<organism evidence="8 9">
    <name type="scientific">Sorghum bicolor</name>
    <name type="common">Sorghum</name>
    <name type="synonym">Sorghum vulgare</name>
    <dbReference type="NCBI Taxonomy" id="4558"/>
    <lineage>
        <taxon>Eukaryota</taxon>
        <taxon>Viridiplantae</taxon>
        <taxon>Streptophyta</taxon>
        <taxon>Embryophyta</taxon>
        <taxon>Tracheophyta</taxon>
        <taxon>Spermatophyta</taxon>
        <taxon>Magnoliopsida</taxon>
        <taxon>Liliopsida</taxon>
        <taxon>Poales</taxon>
        <taxon>Poaceae</taxon>
        <taxon>PACMAD clade</taxon>
        <taxon>Panicoideae</taxon>
        <taxon>Andropogonodae</taxon>
        <taxon>Andropogoneae</taxon>
        <taxon>Sorghinae</taxon>
        <taxon>Sorghum</taxon>
    </lineage>
</organism>
<dbReference type="PANTHER" id="PTHR10887:SF435">
    <property type="entry name" value="OS02G0684150 PROTEIN"/>
    <property type="match status" value="1"/>
</dbReference>
<dbReference type="InterPro" id="IPR041679">
    <property type="entry name" value="DNA2/NAM7-like_C"/>
</dbReference>
<gene>
    <name evidence="8" type="ORF">BDA96_04G298200</name>
</gene>
<dbReference type="GO" id="GO:0005524">
    <property type="term" value="F:ATP binding"/>
    <property type="evidence" value="ECO:0007669"/>
    <property type="project" value="UniProtKB-KW"/>
</dbReference>
<evidence type="ECO:0008006" key="10">
    <source>
        <dbReference type="Google" id="ProtNLM"/>
    </source>
</evidence>
<evidence type="ECO:0000313" key="9">
    <source>
        <dbReference type="Proteomes" id="UP000807115"/>
    </source>
</evidence>
<evidence type="ECO:0000256" key="3">
    <source>
        <dbReference type="ARBA" id="ARBA00022806"/>
    </source>
</evidence>
<keyword evidence="3" id="KW-0347">Helicase</keyword>
<dbReference type="InterPro" id="IPR027417">
    <property type="entry name" value="P-loop_NTPase"/>
</dbReference>
<dbReference type="EMBL" id="CM027683">
    <property type="protein sequence ID" value="KAG0534658.1"/>
    <property type="molecule type" value="Genomic_DNA"/>
</dbReference>
<dbReference type="AlphaFoldDB" id="A0A921UJR5"/>
<feature type="domain" description="DNA2/NAM7 helicase helicase" evidence="6">
    <location>
        <begin position="271"/>
        <end position="682"/>
    </location>
</feature>